<feature type="compositionally biased region" description="Acidic residues" evidence="1">
    <location>
        <begin position="335"/>
        <end position="344"/>
    </location>
</feature>
<evidence type="ECO:0000313" key="3">
    <source>
        <dbReference type="Proteomes" id="UP001209878"/>
    </source>
</evidence>
<sequence>MARNGSDVLTKKYSKLESFLKRNLDVDTFERIRTHEACIVCSEKEDKVYKFVVLSDERIYLTENPPKKISVEKSVNLRDVVSVELLNEYPEFLNGRERENTLHIVVKHRVREPLKTKRRLSDVISGRLTPRTTQTSRTSRSDSSESASVKPRALPIFNIKHVRDDVEKSAQKLGSTRRHNSSTSSSLGDDDDDGGWRRTRSCKETSPRRHGGEILTSSLNERAFRRTRDEANALAKHRRTSVSSDTSNGPLNLLPRQRVKKTRSSDKNGTPVRQQRGDSELHLHLENDDDSDGDESDDESSVADRNKLTVPSSDRRHRHCSSNSLGSRRSSTNEDPFDDAEEEEEKTRETMLHLYIPDHTSPLLMLIQSAWNSCIIRATLEEDEEFCKTIPVTPRGAGPSGEQLETSFCELKSELLNPRMPMEELFNLVDELNNAAERRFTIKKLFWKTQELFAFVVAQLQKYLPKSPKPRGENDDEARSRRADEFEYVILLVETLQNMLHETDILTSRMTALKAENGKLLHDLVVMLTCFAELPQKYVPPSRKAQALLNSVQSTQWKCIADMELSKLVQEYNNAATATLYELILIAHQVNWGDQVDSFFNVNWLVKELEKMNTTERFVEKLISHAIRLISPSRFEELQPAEAVLIYKQFHVLRTLVDYSAHIVTFIRNNFYEEFKYYIQAPVIRQKLPKRYLIHGYVIKVMERVMAAVLQRKVTLLD</sequence>
<feature type="compositionally biased region" description="Basic and acidic residues" evidence="1">
    <location>
        <begin position="201"/>
        <end position="212"/>
    </location>
</feature>
<dbReference type="Pfam" id="PF15087">
    <property type="entry name" value="DUF4551"/>
    <property type="match status" value="1"/>
</dbReference>
<feature type="compositionally biased region" description="Polar residues" evidence="1">
    <location>
        <begin position="241"/>
        <end position="250"/>
    </location>
</feature>
<feature type="compositionally biased region" description="Acidic residues" evidence="1">
    <location>
        <begin position="287"/>
        <end position="301"/>
    </location>
</feature>
<feature type="region of interest" description="Disordered" evidence="1">
    <location>
        <begin position="121"/>
        <end position="154"/>
    </location>
</feature>
<comment type="caution">
    <text evidence="2">The sequence shown here is derived from an EMBL/GenBank/DDBJ whole genome shotgun (WGS) entry which is preliminary data.</text>
</comment>
<feature type="compositionally biased region" description="Basic and acidic residues" evidence="1">
    <location>
        <begin position="222"/>
        <end position="231"/>
    </location>
</feature>
<evidence type="ECO:0000256" key="1">
    <source>
        <dbReference type="SAM" id="MobiDB-lite"/>
    </source>
</evidence>
<feature type="region of interest" description="Disordered" evidence="1">
    <location>
        <begin position="168"/>
        <end position="348"/>
    </location>
</feature>
<reference evidence="2" key="1">
    <citation type="journal article" date="2023" name="Mol. Biol. Evol.">
        <title>Third-Generation Sequencing Reveals the Adaptive Role of the Epigenome in Three Deep-Sea Polychaetes.</title>
        <authorList>
            <person name="Perez M."/>
            <person name="Aroh O."/>
            <person name="Sun Y."/>
            <person name="Lan Y."/>
            <person name="Juniper S.K."/>
            <person name="Young C.R."/>
            <person name="Angers B."/>
            <person name="Qian P.Y."/>
        </authorList>
    </citation>
    <scope>NUCLEOTIDE SEQUENCE</scope>
    <source>
        <strain evidence="2">R07B-5</strain>
    </source>
</reference>
<protein>
    <submittedName>
        <fullName evidence="2">Uncharacterized protein</fullName>
    </submittedName>
</protein>
<feature type="compositionally biased region" description="Basic and acidic residues" evidence="1">
    <location>
        <begin position="275"/>
        <end position="286"/>
    </location>
</feature>
<organism evidence="2 3">
    <name type="scientific">Ridgeia piscesae</name>
    <name type="common">Tubeworm</name>
    <dbReference type="NCBI Taxonomy" id="27915"/>
    <lineage>
        <taxon>Eukaryota</taxon>
        <taxon>Metazoa</taxon>
        <taxon>Spiralia</taxon>
        <taxon>Lophotrochozoa</taxon>
        <taxon>Annelida</taxon>
        <taxon>Polychaeta</taxon>
        <taxon>Sedentaria</taxon>
        <taxon>Canalipalpata</taxon>
        <taxon>Sabellida</taxon>
        <taxon>Siboglinidae</taxon>
        <taxon>Ridgeia</taxon>
    </lineage>
</organism>
<name>A0AAD9NCZ2_RIDPI</name>
<gene>
    <name evidence="2" type="ORF">NP493_1364g00030</name>
</gene>
<evidence type="ECO:0000313" key="2">
    <source>
        <dbReference type="EMBL" id="KAK2165460.1"/>
    </source>
</evidence>
<feature type="compositionally biased region" description="Low complexity" evidence="1">
    <location>
        <begin position="127"/>
        <end position="138"/>
    </location>
</feature>
<dbReference type="PANTHER" id="PTHR35354:SF1">
    <property type="entry name" value="RGD1561648"/>
    <property type="match status" value="1"/>
</dbReference>
<proteinExistence type="predicted"/>
<feature type="compositionally biased region" description="Low complexity" evidence="1">
    <location>
        <begin position="321"/>
        <end position="330"/>
    </location>
</feature>
<dbReference type="AlphaFoldDB" id="A0AAD9NCZ2"/>
<dbReference type="EMBL" id="JAODUO010001364">
    <property type="protein sequence ID" value="KAK2165460.1"/>
    <property type="molecule type" value="Genomic_DNA"/>
</dbReference>
<keyword evidence="3" id="KW-1185">Reference proteome</keyword>
<accession>A0AAD9NCZ2</accession>
<dbReference type="PANTHER" id="PTHR35354">
    <property type="entry name" value="RGD1561648"/>
    <property type="match status" value="1"/>
</dbReference>
<dbReference type="InterPro" id="IPR027878">
    <property type="entry name" value="DUF4551"/>
</dbReference>
<dbReference type="Proteomes" id="UP001209878">
    <property type="component" value="Unassembled WGS sequence"/>
</dbReference>